<comment type="caution">
    <text evidence="1">The sequence shown here is derived from an EMBL/GenBank/DDBJ whole genome shotgun (WGS) entry which is preliminary data.</text>
</comment>
<sequence length="120" mass="13643">MRKAQAAWFTSTTWLRYSASADGVYCVSCFLFWENDPRCKALIKSSVSDWSNAKTIFEKHSDSEYRTQQSIAAQNFISIMQGTTRDIECCINSQYNSLVEVIRQILVGIVEHLSSVDSKT</sequence>
<keyword evidence="2" id="KW-1185">Reference proteome</keyword>
<dbReference type="EMBL" id="JAIWYP010000015">
    <property type="protein sequence ID" value="KAH3701174.1"/>
    <property type="molecule type" value="Genomic_DNA"/>
</dbReference>
<accession>A0A9D3YIA8</accession>
<proteinExistence type="predicted"/>
<evidence type="ECO:0000313" key="1">
    <source>
        <dbReference type="EMBL" id="KAH3701174.1"/>
    </source>
</evidence>
<reference evidence="1" key="1">
    <citation type="journal article" date="2019" name="bioRxiv">
        <title>The Genome of the Zebra Mussel, Dreissena polymorpha: A Resource for Invasive Species Research.</title>
        <authorList>
            <person name="McCartney M.A."/>
            <person name="Auch B."/>
            <person name="Kono T."/>
            <person name="Mallez S."/>
            <person name="Zhang Y."/>
            <person name="Obille A."/>
            <person name="Becker A."/>
            <person name="Abrahante J.E."/>
            <person name="Garbe J."/>
            <person name="Badalamenti J.P."/>
            <person name="Herman A."/>
            <person name="Mangelson H."/>
            <person name="Liachko I."/>
            <person name="Sullivan S."/>
            <person name="Sone E.D."/>
            <person name="Koren S."/>
            <person name="Silverstein K.A.T."/>
            <person name="Beckman K.B."/>
            <person name="Gohl D.M."/>
        </authorList>
    </citation>
    <scope>NUCLEOTIDE SEQUENCE</scope>
    <source>
        <strain evidence="1">Duluth1</strain>
        <tissue evidence="1">Whole animal</tissue>
    </source>
</reference>
<evidence type="ECO:0000313" key="2">
    <source>
        <dbReference type="Proteomes" id="UP000828390"/>
    </source>
</evidence>
<reference evidence="1" key="2">
    <citation type="submission" date="2020-11" db="EMBL/GenBank/DDBJ databases">
        <authorList>
            <person name="McCartney M.A."/>
            <person name="Auch B."/>
            <person name="Kono T."/>
            <person name="Mallez S."/>
            <person name="Becker A."/>
            <person name="Gohl D.M."/>
            <person name="Silverstein K.A.T."/>
            <person name="Koren S."/>
            <person name="Bechman K.B."/>
            <person name="Herman A."/>
            <person name="Abrahante J.E."/>
            <person name="Garbe J."/>
        </authorList>
    </citation>
    <scope>NUCLEOTIDE SEQUENCE</scope>
    <source>
        <strain evidence="1">Duluth1</strain>
        <tissue evidence="1">Whole animal</tissue>
    </source>
</reference>
<evidence type="ECO:0008006" key="3">
    <source>
        <dbReference type="Google" id="ProtNLM"/>
    </source>
</evidence>
<gene>
    <name evidence="1" type="ORF">DPMN_076157</name>
</gene>
<name>A0A9D3YIA8_DREPO</name>
<organism evidence="1 2">
    <name type="scientific">Dreissena polymorpha</name>
    <name type="common">Zebra mussel</name>
    <name type="synonym">Mytilus polymorpha</name>
    <dbReference type="NCBI Taxonomy" id="45954"/>
    <lineage>
        <taxon>Eukaryota</taxon>
        <taxon>Metazoa</taxon>
        <taxon>Spiralia</taxon>
        <taxon>Lophotrochozoa</taxon>
        <taxon>Mollusca</taxon>
        <taxon>Bivalvia</taxon>
        <taxon>Autobranchia</taxon>
        <taxon>Heteroconchia</taxon>
        <taxon>Euheterodonta</taxon>
        <taxon>Imparidentia</taxon>
        <taxon>Neoheterodontei</taxon>
        <taxon>Myida</taxon>
        <taxon>Dreissenoidea</taxon>
        <taxon>Dreissenidae</taxon>
        <taxon>Dreissena</taxon>
    </lineage>
</organism>
<dbReference type="Proteomes" id="UP000828390">
    <property type="component" value="Unassembled WGS sequence"/>
</dbReference>
<dbReference type="AlphaFoldDB" id="A0A9D3YIA8"/>
<protein>
    <recommendedName>
        <fullName evidence="3">TTF-type domain-containing protein</fullName>
    </recommendedName>
</protein>